<gene>
    <name evidence="2" type="ORF">HXX76_015158</name>
</gene>
<comment type="caution">
    <text evidence="2">The sequence shown here is derived from an EMBL/GenBank/DDBJ whole genome shotgun (WGS) entry which is preliminary data.</text>
</comment>
<keyword evidence="3" id="KW-1185">Reference proteome</keyword>
<dbReference type="AlphaFoldDB" id="A0A835VSC9"/>
<evidence type="ECO:0000256" key="1">
    <source>
        <dbReference type="SAM" id="MobiDB-lite"/>
    </source>
</evidence>
<sequence length="368" mass="38280">MLKSSQRSGRSGVATSVKDPCTLTRQLGRSHAASSVRAGAAAPAARAEPQRPARPPAGAPGAAADRQGQLWERAAAGLAAAAMSVCLTLAPAAPPAALAAEAPAMRTEAATAAAATATAAGEGATAAGSSGSGSSLLAGKGAKLQPVYFGNGCFWGRQKDFVEVERQQLGRTSPEQLTAVVGYAAGGGEGPGGRVCYVYDVDARAHYDSLGHAEVTQLGLTPAPGPQQEAELRAFAKTYFAQFKKTPFGMLRSDPQDRGAAYRNVIGLPGGIRSPLFHIIEEENVNGMALREGRGNTDPAAGVAEDDVFNGVWVVDSEALPFYRAERYHQFHNGLGKKFPEEYTRELRSQVAAAGKIDPTGCLELPMF</sequence>
<organism evidence="2 3">
    <name type="scientific">Chlamydomonas incerta</name>
    <dbReference type="NCBI Taxonomy" id="51695"/>
    <lineage>
        <taxon>Eukaryota</taxon>
        <taxon>Viridiplantae</taxon>
        <taxon>Chlorophyta</taxon>
        <taxon>core chlorophytes</taxon>
        <taxon>Chlorophyceae</taxon>
        <taxon>CS clade</taxon>
        <taxon>Chlamydomonadales</taxon>
        <taxon>Chlamydomonadaceae</taxon>
        <taxon>Chlamydomonas</taxon>
    </lineage>
</organism>
<reference evidence="2" key="1">
    <citation type="journal article" date="2020" name="bioRxiv">
        <title>Comparative genomics of Chlamydomonas.</title>
        <authorList>
            <person name="Craig R.J."/>
            <person name="Hasan A.R."/>
            <person name="Ness R.W."/>
            <person name="Keightley P.D."/>
        </authorList>
    </citation>
    <scope>NUCLEOTIDE SEQUENCE</scope>
    <source>
        <strain evidence="2">SAG 7.73</strain>
    </source>
</reference>
<dbReference type="OrthoDB" id="443672at2759"/>
<feature type="region of interest" description="Disordered" evidence="1">
    <location>
        <begin position="1"/>
        <end position="66"/>
    </location>
</feature>
<dbReference type="Gene3D" id="3.30.1060.10">
    <property type="entry name" value="Peptide methionine sulphoxide reductase MsrA"/>
    <property type="match status" value="1"/>
</dbReference>
<protein>
    <recommendedName>
        <fullName evidence="4">Peptide-methionine (S)-S-oxide reductase</fullName>
    </recommendedName>
</protein>
<dbReference type="InterPro" id="IPR036509">
    <property type="entry name" value="Met_Sox_Rdtase_MsrA_sf"/>
</dbReference>
<dbReference type="GO" id="GO:0008113">
    <property type="term" value="F:peptide-methionine (S)-S-oxide reductase activity"/>
    <property type="evidence" value="ECO:0007669"/>
    <property type="project" value="InterPro"/>
</dbReference>
<proteinExistence type="predicted"/>
<evidence type="ECO:0000313" key="3">
    <source>
        <dbReference type="Proteomes" id="UP000650467"/>
    </source>
</evidence>
<feature type="compositionally biased region" description="Low complexity" evidence="1">
    <location>
        <begin position="29"/>
        <end position="47"/>
    </location>
</feature>
<accession>A0A835VSC9</accession>
<dbReference type="EMBL" id="JAEHOC010000076">
    <property type="protein sequence ID" value="KAG2423641.1"/>
    <property type="molecule type" value="Genomic_DNA"/>
</dbReference>
<name>A0A835VSC9_CHLIN</name>
<evidence type="ECO:0000313" key="2">
    <source>
        <dbReference type="EMBL" id="KAG2423641.1"/>
    </source>
</evidence>
<dbReference type="Proteomes" id="UP000650467">
    <property type="component" value="Unassembled WGS sequence"/>
</dbReference>
<dbReference type="SUPFAM" id="SSF55068">
    <property type="entry name" value="Peptide methionine sulfoxide reductase"/>
    <property type="match status" value="1"/>
</dbReference>
<evidence type="ECO:0008006" key="4">
    <source>
        <dbReference type="Google" id="ProtNLM"/>
    </source>
</evidence>